<dbReference type="Gene3D" id="1.25.40.10">
    <property type="entry name" value="Tetratricopeptide repeat domain"/>
    <property type="match status" value="1"/>
</dbReference>
<name>A0A8J6NBT9_9BACT</name>
<evidence type="ECO:0000313" key="2">
    <source>
        <dbReference type="Proteomes" id="UP000614424"/>
    </source>
</evidence>
<gene>
    <name evidence="1" type="ORF">H8E41_08280</name>
</gene>
<dbReference type="Proteomes" id="UP000614424">
    <property type="component" value="Unassembled WGS sequence"/>
</dbReference>
<organism evidence="1 2">
    <name type="scientific">Candidatus Desulfobia pelagia</name>
    <dbReference type="NCBI Taxonomy" id="2841692"/>
    <lineage>
        <taxon>Bacteria</taxon>
        <taxon>Pseudomonadati</taxon>
        <taxon>Thermodesulfobacteriota</taxon>
        <taxon>Desulfobulbia</taxon>
        <taxon>Desulfobulbales</taxon>
        <taxon>Desulfobulbaceae</taxon>
        <taxon>Candidatus Desulfobia</taxon>
    </lineage>
</organism>
<dbReference type="PROSITE" id="PS51257">
    <property type="entry name" value="PROKAR_LIPOPROTEIN"/>
    <property type="match status" value="1"/>
</dbReference>
<accession>A0A8J6NBT9</accession>
<sequence>MKEYRTIFLSLFMIFLFCGCGGKDAAVQSRDVYEVDASSIASLPPSKHLIPGVPFVSWSEAASMQYANKEVLNPSSVAATLMSLKFWLPGAGIEDTAISDGWMRISREKANLETLKKIVADDLPVHVPMALTPFAHPVTADAFLSGLNQLLPADKGPYGGALGELMPLPVLEHLAGDTPGILISQSSHVVIRLVVGFDDTKKVFIIHDPTFGPAWEVSYDDFDRMWAPWGRKFDVVLPPNWGQKLMDHNYNSIYQARSVSDKAAFHYVHGVALASVGLMEESFKHLEEGVAFADLSDGYRFLFLKELALYYSQKDLDKSIELAEQALEIIPEDYSLWWIASILYTRAKLEDKAGVSRNKANSLASDQKALKKMALSLPKDFWIEPLANIRGWGFDLQY</sequence>
<reference evidence="1 2" key="1">
    <citation type="submission" date="2020-08" db="EMBL/GenBank/DDBJ databases">
        <title>Bridging the membrane lipid divide: bacteria of the FCB group superphylum have the potential to synthesize archaeal ether lipids.</title>
        <authorList>
            <person name="Villanueva L."/>
            <person name="Von Meijenfeldt F.A.B."/>
            <person name="Westbye A.B."/>
            <person name="Yadav S."/>
            <person name="Hopmans E.C."/>
            <person name="Dutilh B.E."/>
            <person name="Sinninghe Damste J.S."/>
        </authorList>
    </citation>
    <scope>NUCLEOTIDE SEQUENCE [LARGE SCALE GENOMIC DNA]</scope>
    <source>
        <strain evidence="1">NIOZ-UU47</strain>
    </source>
</reference>
<evidence type="ECO:0008006" key="3">
    <source>
        <dbReference type="Google" id="ProtNLM"/>
    </source>
</evidence>
<evidence type="ECO:0000313" key="1">
    <source>
        <dbReference type="EMBL" id="MBC8317891.1"/>
    </source>
</evidence>
<dbReference type="EMBL" id="JACNJZ010000113">
    <property type="protein sequence ID" value="MBC8317891.1"/>
    <property type="molecule type" value="Genomic_DNA"/>
</dbReference>
<comment type="caution">
    <text evidence="1">The sequence shown here is derived from an EMBL/GenBank/DDBJ whole genome shotgun (WGS) entry which is preliminary data.</text>
</comment>
<dbReference type="SUPFAM" id="SSF48452">
    <property type="entry name" value="TPR-like"/>
    <property type="match status" value="1"/>
</dbReference>
<proteinExistence type="predicted"/>
<dbReference type="InterPro" id="IPR011990">
    <property type="entry name" value="TPR-like_helical_dom_sf"/>
</dbReference>
<dbReference type="AlphaFoldDB" id="A0A8J6NBT9"/>
<protein>
    <recommendedName>
        <fullName evidence="3">Tetratricopeptide repeat protein</fullName>
    </recommendedName>
</protein>